<accession>A0A655ZRM8</accession>
<proteinExistence type="predicted"/>
<reference evidence="1 2" key="1">
    <citation type="submission" date="2015-07" db="EMBL/GenBank/DDBJ databases">
        <authorList>
            <consortium name="Pathogen Informatics"/>
        </authorList>
    </citation>
    <scope>NUCLEOTIDE SEQUENCE [LARGE SCALE GENOMIC DNA]</scope>
    <source>
        <strain evidence="1 2">A325</strain>
    </source>
</reference>
<protein>
    <submittedName>
        <fullName evidence="1">Uncharacterized protein</fullName>
    </submittedName>
</protein>
<evidence type="ECO:0000313" key="2">
    <source>
        <dbReference type="Proteomes" id="UP000046067"/>
    </source>
</evidence>
<dbReference type="AlphaFoldDB" id="A0A655ZRM8"/>
<sequence>MLELVLKHPLSNDTCYQDKPCSADRYPKKNLPFIFIYPSTKVQCIVML</sequence>
<organism evidence="1 2">
    <name type="scientific">Vibrio cholerae</name>
    <dbReference type="NCBI Taxonomy" id="666"/>
    <lineage>
        <taxon>Bacteria</taxon>
        <taxon>Pseudomonadati</taxon>
        <taxon>Pseudomonadota</taxon>
        <taxon>Gammaproteobacteria</taxon>
        <taxon>Vibrionales</taxon>
        <taxon>Vibrionaceae</taxon>
        <taxon>Vibrio</taxon>
    </lineage>
</organism>
<evidence type="ECO:0000313" key="1">
    <source>
        <dbReference type="EMBL" id="CSC81149.1"/>
    </source>
</evidence>
<name>A0A655ZRM8_VIBCL</name>
<dbReference type="Proteomes" id="UP000046067">
    <property type="component" value="Unassembled WGS sequence"/>
</dbReference>
<dbReference type="EMBL" id="CWQJ01000035">
    <property type="protein sequence ID" value="CSC81149.1"/>
    <property type="molecule type" value="Genomic_DNA"/>
</dbReference>
<gene>
    <name evidence="1" type="ORF">ERS013201_03631</name>
</gene>